<dbReference type="InterPro" id="IPR053178">
    <property type="entry name" value="Osmoadaptation_assoc"/>
</dbReference>
<sequence length="494" mass="56204">MVGVITSSRCDHCRKRKKKCDEKRPACTRCIQAGLICSGFITRWKFVDEAARVAGQYVGRQFVFDTVDEGLESIFEKYEDEKFQTDGTLVVHENAFFTTLSKRHFSRARSWIPRYLEFNKLASEFVFCLEANNTGVLMPLRLIGAFLEYVPGRLGQNMALDDAIACICAIYHPDDSMPLTDSKKVRQSYTKAIRSVRTHLAHPIMSKDAHVLCASILLQFFELAVNEGRGNWLQLARGNSNLIHSRGIEGYNTTFELLMFHSQLTYVLAQSMSANQFCFLTKPDWWALIRKCPDWPESVCSRSYTLRSELCIHMANMFGIMVAYRSMNDDGNPSNHSSALAKSAIELLSNVKKWRQQSIVPMTTKALEPHISNSRPEHQYPNILYGIIDSVISTSISCLRRILRSLCASDLKYPITFEERHEILSIVSNLGEDDEWEEIAGEAYERVKAMSVMASKPLEFGNQQFQVVAKTLDVDIEQYQIVADEHIMILAGLQ</sequence>
<dbReference type="GeneID" id="19460254"/>
<dbReference type="STRING" id="1116229.S3CJA1"/>
<dbReference type="SMART" id="SM00066">
    <property type="entry name" value="GAL4"/>
    <property type="match status" value="1"/>
</dbReference>
<dbReference type="GO" id="GO:0008270">
    <property type="term" value="F:zinc ion binding"/>
    <property type="evidence" value="ECO:0007669"/>
    <property type="project" value="InterPro"/>
</dbReference>
<reference evidence="3 4" key="1">
    <citation type="journal article" date="2013" name="BMC Genomics">
        <title>Genomics-driven discovery of the pneumocandin biosynthetic gene cluster in the fungus Glarea lozoyensis.</title>
        <authorList>
            <person name="Chen L."/>
            <person name="Yue Q."/>
            <person name="Zhang X."/>
            <person name="Xiang M."/>
            <person name="Wang C."/>
            <person name="Li S."/>
            <person name="Che Y."/>
            <person name="Ortiz-Lopez F.J."/>
            <person name="Bills G.F."/>
            <person name="Liu X."/>
            <person name="An Z."/>
        </authorList>
    </citation>
    <scope>NUCLEOTIDE SEQUENCE [LARGE SCALE GENOMIC DNA]</scope>
    <source>
        <strain evidence="4">ATCC 20868 / MF5171</strain>
    </source>
</reference>
<dbReference type="Pfam" id="PF00172">
    <property type="entry name" value="Zn_clus"/>
    <property type="match status" value="1"/>
</dbReference>
<keyword evidence="1" id="KW-0539">Nucleus</keyword>
<dbReference type="OrthoDB" id="4314040at2759"/>
<dbReference type="Proteomes" id="UP000016922">
    <property type="component" value="Unassembled WGS sequence"/>
</dbReference>
<dbReference type="RefSeq" id="XP_008086603.1">
    <property type="nucleotide sequence ID" value="XM_008088412.1"/>
</dbReference>
<gene>
    <name evidence="3" type="ORF">GLAREA_01196</name>
</gene>
<organism evidence="3 4">
    <name type="scientific">Glarea lozoyensis (strain ATCC 20868 / MF5171)</name>
    <dbReference type="NCBI Taxonomy" id="1116229"/>
    <lineage>
        <taxon>Eukaryota</taxon>
        <taxon>Fungi</taxon>
        <taxon>Dikarya</taxon>
        <taxon>Ascomycota</taxon>
        <taxon>Pezizomycotina</taxon>
        <taxon>Leotiomycetes</taxon>
        <taxon>Helotiales</taxon>
        <taxon>Helotiaceae</taxon>
        <taxon>Glarea</taxon>
    </lineage>
</organism>
<dbReference type="PROSITE" id="PS50048">
    <property type="entry name" value="ZN2_CY6_FUNGAL_2"/>
    <property type="match status" value="1"/>
</dbReference>
<dbReference type="HOGENOM" id="CLU_045868_0_0_1"/>
<keyword evidence="4" id="KW-1185">Reference proteome</keyword>
<evidence type="ECO:0000313" key="4">
    <source>
        <dbReference type="Proteomes" id="UP000016922"/>
    </source>
</evidence>
<protein>
    <submittedName>
        <fullName evidence="3">Zn2/Cys6 DNA-binding protein</fullName>
    </submittedName>
</protein>
<dbReference type="InterPro" id="IPR001138">
    <property type="entry name" value="Zn2Cys6_DnaBD"/>
</dbReference>
<dbReference type="EMBL" id="KE145371">
    <property type="protein sequence ID" value="EPE25284.1"/>
    <property type="molecule type" value="Genomic_DNA"/>
</dbReference>
<dbReference type="GO" id="GO:0000981">
    <property type="term" value="F:DNA-binding transcription factor activity, RNA polymerase II-specific"/>
    <property type="evidence" value="ECO:0007669"/>
    <property type="project" value="InterPro"/>
</dbReference>
<dbReference type="Gene3D" id="4.10.240.10">
    <property type="entry name" value="Zn(2)-C6 fungal-type DNA-binding domain"/>
    <property type="match status" value="1"/>
</dbReference>
<dbReference type="eggNOG" id="ENOG502SQWX">
    <property type="taxonomic scope" value="Eukaryota"/>
</dbReference>
<name>S3CJA1_GLAL2</name>
<dbReference type="AlphaFoldDB" id="S3CJA1"/>
<dbReference type="CDD" id="cd00067">
    <property type="entry name" value="GAL4"/>
    <property type="match status" value="1"/>
</dbReference>
<keyword evidence="3" id="KW-0238">DNA-binding</keyword>
<feature type="domain" description="Zn(2)-C6 fungal-type" evidence="2">
    <location>
        <begin position="9"/>
        <end position="38"/>
    </location>
</feature>
<proteinExistence type="predicted"/>
<dbReference type="GO" id="GO:0003677">
    <property type="term" value="F:DNA binding"/>
    <property type="evidence" value="ECO:0007669"/>
    <property type="project" value="UniProtKB-KW"/>
</dbReference>
<evidence type="ECO:0000259" key="2">
    <source>
        <dbReference type="PROSITE" id="PS50048"/>
    </source>
</evidence>
<accession>S3CJA1</accession>
<dbReference type="PANTHER" id="PTHR38111">
    <property type="entry name" value="ZN(2)-C6 FUNGAL-TYPE DOMAIN-CONTAINING PROTEIN-RELATED"/>
    <property type="match status" value="1"/>
</dbReference>
<evidence type="ECO:0000313" key="3">
    <source>
        <dbReference type="EMBL" id="EPE25284.1"/>
    </source>
</evidence>
<dbReference type="InterPro" id="IPR036864">
    <property type="entry name" value="Zn2-C6_fun-type_DNA-bd_sf"/>
</dbReference>
<dbReference type="PANTHER" id="PTHR38111:SF2">
    <property type="entry name" value="FINGER DOMAIN PROTEIN, PUTATIVE (AFU_ORTHOLOGUE AFUA_1G01560)-RELATED"/>
    <property type="match status" value="1"/>
</dbReference>
<evidence type="ECO:0000256" key="1">
    <source>
        <dbReference type="ARBA" id="ARBA00023242"/>
    </source>
</evidence>
<dbReference type="KEGG" id="glz:GLAREA_01196"/>
<dbReference type="SUPFAM" id="SSF57701">
    <property type="entry name" value="Zn2/Cys6 DNA-binding domain"/>
    <property type="match status" value="1"/>
</dbReference>